<dbReference type="InterPro" id="IPR036662">
    <property type="entry name" value="PTS_EIIA_man-typ_sf"/>
</dbReference>
<dbReference type="GO" id="GO:0016740">
    <property type="term" value="F:transferase activity"/>
    <property type="evidence" value="ECO:0007669"/>
    <property type="project" value="UniProtKB-KW"/>
</dbReference>
<dbReference type="PANTHER" id="PTHR33799:SF1">
    <property type="entry name" value="PTS SYSTEM MANNOSE-SPECIFIC EIIAB COMPONENT-RELATED"/>
    <property type="match status" value="1"/>
</dbReference>
<reference evidence="3 4" key="1">
    <citation type="submission" date="2019-01" db="EMBL/GenBank/DDBJ databases">
        <title>Pseudolysobacter antarctica gen. nov., sp. nov., isolated from Fildes Peninsula, Antarctica.</title>
        <authorList>
            <person name="Wei Z."/>
            <person name="Peng F."/>
        </authorList>
    </citation>
    <scope>NUCLEOTIDE SEQUENCE [LARGE SCALE GENOMIC DNA]</scope>
    <source>
        <strain evidence="3 4">AQ6-296</strain>
    </source>
</reference>
<dbReference type="RefSeq" id="WP_129831899.1">
    <property type="nucleotide sequence ID" value="NZ_CP035704.1"/>
</dbReference>
<sequence length="130" mass="13837">MSVGVLLLTHQAMGGALIAAAQHVLGKLPQTLQVLEVDPRADSTLALRNAAASVRELENGEGVLVLTDLYGATPSNIGEHLRELGLHVRRVSGLNLPMLLRVLNYREQTLDELVQTAATGGRGGIFIDHA</sequence>
<keyword evidence="4" id="KW-1185">Reference proteome</keyword>
<name>A0A411HQ14_9GAMM</name>
<dbReference type="InterPro" id="IPR004701">
    <property type="entry name" value="PTS_EIIA_man-typ"/>
</dbReference>
<evidence type="ECO:0000256" key="1">
    <source>
        <dbReference type="ARBA" id="ARBA00022679"/>
    </source>
</evidence>
<keyword evidence="1" id="KW-0808">Transferase</keyword>
<dbReference type="InterPro" id="IPR051471">
    <property type="entry name" value="Bacterial_PTS_sugar_comp"/>
</dbReference>
<dbReference type="Gene3D" id="3.40.50.510">
    <property type="entry name" value="Phosphotransferase system, mannose-type IIA component"/>
    <property type="match status" value="1"/>
</dbReference>
<gene>
    <name evidence="3" type="ORF">ELE36_04200</name>
</gene>
<dbReference type="SUPFAM" id="SSF53062">
    <property type="entry name" value="PTS system fructose IIA component-like"/>
    <property type="match status" value="1"/>
</dbReference>
<dbReference type="EMBL" id="CP035704">
    <property type="protein sequence ID" value="QBB72552.1"/>
    <property type="molecule type" value="Genomic_DNA"/>
</dbReference>
<dbReference type="GO" id="GO:0009401">
    <property type="term" value="P:phosphoenolpyruvate-dependent sugar phosphotransferase system"/>
    <property type="evidence" value="ECO:0007669"/>
    <property type="project" value="InterPro"/>
</dbReference>
<organism evidence="3 4">
    <name type="scientific">Pseudolysobacter antarcticus</name>
    <dbReference type="NCBI Taxonomy" id="2511995"/>
    <lineage>
        <taxon>Bacteria</taxon>
        <taxon>Pseudomonadati</taxon>
        <taxon>Pseudomonadota</taxon>
        <taxon>Gammaproteobacteria</taxon>
        <taxon>Lysobacterales</taxon>
        <taxon>Rhodanobacteraceae</taxon>
        <taxon>Pseudolysobacter</taxon>
    </lineage>
</organism>
<evidence type="ECO:0000313" key="4">
    <source>
        <dbReference type="Proteomes" id="UP000291562"/>
    </source>
</evidence>
<dbReference type="KEGG" id="xbc:ELE36_04200"/>
<dbReference type="Pfam" id="PF03610">
    <property type="entry name" value="EIIA-man"/>
    <property type="match status" value="1"/>
</dbReference>
<proteinExistence type="predicted"/>
<evidence type="ECO:0000259" key="2">
    <source>
        <dbReference type="PROSITE" id="PS51096"/>
    </source>
</evidence>
<dbReference type="GO" id="GO:0016020">
    <property type="term" value="C:membrane"/>
    <property type="evidence" value="ECO:0007669"/>
    <property type="project" value="InterPro"/>
</dbReference>
<dbReference type="PROSITE" id="PS51096">
    <property type="entry name" value="PTS_EIIA_TYPE_4"/>
    <property type="match status" value="1"/>
</dbReference>
<evidence type="ECO:0000313" key="3">
    <source>
        <dbReference type="EMBL" id="QBB72552.1"/>
    </source>
</evidence>
<accession>A0A411HQ14</accession>
<dbReference type="PANTHER" id="PTHR33799">
    <property type="entry name" value="PTS PERMEASE-RELATED-RELATED"/>
    <property type="match status" value="1"/>
</dbReference>
<feature type="domain" description="PTS EIIA type-4" evidence="2">
    <location>
        <begin position="2"/>
        <end position="125"/>
    </location>
</feature>
<protein>
    <submittedName>
        <fullName evidence="3">PTS fructose IIA subunit family protein</fullName>
    </submittedName>
</protein>
<dbReference type="Proteomes" id="UP000291562">
    <property type="component" value="Chromosome"/>
</dbReference>
<dbReference type="AlphaFoldDB" id="A0A411HQ14"/>
<dbReference type="OrthoDB" id="7065728at2"/>